<sequence>MRIFTVISQITITYFFIIMAYYMKTQKLLNALEEQIEALSEQIKPIAHSAFITSRFDQKLFYRKSHQLSDCLFEIKQHFCQLKNAVITSRLEQVTFLTEKIIAQIGAITRESATQTLREQENQHSQKEKTVDRYERLVQHQDYERRLIAMINDREQQLVKQQSYVACQKLQQEIAALTGRLVRCRQALSRIERAIERDENQSIE</sequence>
<organism evidence="3">
    <name type="scientific">Arsenophonus nasoniae</name>
    <name type="common">son-killer infecting Nasonia vitripennis</name>
    <dbReference type="NCBI Taxonomy" id="638"/>
    <lineage>
        <taxon>Bacteria</taxon>
        <taxon>Pseudomonadati</taxon>
        <taxon>Pseudomonadota</taxon>
        <taxon>Gammaproteobacteria</taxon>
        <taxon>Enterobacterales</taxon>
        <taxon>Morganellaceae</taxon>
        <taxon>Arsenophonus</taxon>
    </lineage>
</organism>
<feature type="coiled-coil region" evidence="1">
    <location>
        <begin position="110"/>
        <end position="137"/>
    </location>
</feature>
<keyword evidence="2" id="KW-0472">Membrane</keyword>
<evidence type="ECO:0000256" key="1">
    <source>
        <dbReference type="SAM" id="Coils"/>
    </source>
</evidence>
<dbReference type="InterPro" id="IPR010890">
    <property type="entry name" value="PriC"/>
</dbReference>
<reference evidence="3" key="1">
    <citation type="journal article" date="2010" name="Insect Mol. Biol.">
        <title>The draft genome sequence of Arsenophonus nasoniae, son-killer bacterium of Nasonia vitripennis, reveals genes associated with virulence and symbiosis.</title>
        <authorList>
            <person name="Wilkes T."/>
            <person name="Darby A.C."/>
            <person name="Choi J."/>
            <person name="Colborne J.K."/>
            <person name="Werren J.H."/>
            <person name="Hurst G.D.D."/>
        </authorList>
    </citation>
    <scope>NUCLEOTIDE SEQUENCE</scope>
</reference>
<dbReference type="InterPro" id="IPR038338">
    <property type="entry name" value="PriC_sf"/>
</dbReference>
<evidence type="ECO:0000256" key="2">
    <source>
        <dbReference type="SAM" id="Phobius"/>
    </source>
</evidence>
<dbReference type="EMBL" id="CP038613">
    <property type="protein sequence ID" value="QBY44870.1"/>
    <property type="molecule type" value="Genomic_DNA"/>
</dbReference>
<accession>D2TWE3</accession>
<evidence type="ECO:0000313" key="3">
    <source>
        <dbReference type="EMBL" id="CBA71679.1"/>
    </source>
</evidence>
<dbReference type="Proteomes" id="UP000295134">
    <property type="component" value="Chromosome"/>
</dbReference>
<feature type="transmembrane region" description="Helical" evidence="2">
    <location>
        <begin position="6"/>
        <end position="23"/>
    </location>
</feature>
<dbReference type="KEGG" id="ans:ArsFIN_34570"/>
<dbReference type="Pfam" id="PF07445">
    <property type="entry name" value="PriC"/>
    <property type="match status" value="1"/>
</dbReference>
<protein>
    <submittedName>
        <fullName evidence="3">Primosomal replication protein N</fullName>
    </submittedName>
</protein>
<dbReference type="Gene3D" id="1.20.1270.340">
    <property type="match status" value="1"/>
</dbReference>
<feature type="coiled-coil region" evidence="1">
    <location>
        <begin position="167"/>
        <end position="201"/>
    </location>
</feature>
<name>D2TWE3_9GAMM</name>
<keyword evidence="2" id="KW-0812">Transmembrane</keyword>
<evidence type="ECO:0000313" key="4">
    <source>
        <dbReference type="EMBL" id="QBY44870.1"/>
    </source>
</evidence>
<dbReference type="EMBL" id="FN545156">
    <property type="protein sequence ID" value="CBA71679.1"/>
    <property type="molecule type" value="Genomic_DNA"/>
</dbReference>
<gene>
    <name evidence="3" type="primary">priC</name>
    <name evidence="3" type="ORF">ARN_03670</name>
    <name evidence="4" type="ORF">ArsFIN_34570</name>
</gene>
<keyword evidence="2" id="KW-1133">Transmembrane helix</keyword>
<reference evidence="4 5" key="2">
    <citation type="submission" date="2019-03" db="EMBL/GenBank/DDBJ databases">
        <title>Long-read sequencing reveals hyperdense prophage content in a complex bacterial symbiont genome.</title>
        <authorList>
            <person name="Frost C.L."/>
            <person name="Siozios S."/>
            <person name="Nadal-Jimenez P."/>
            <person name="Brockhurst M.A."/>
            <person name="King K.C."/>
            <person name="Darby A.C."/>
            <person name="Hurst G.D.D."/>
        </authorList>
    </citation>
    <scope>NUCLEOTIDE SEQUENCE [LARGE SCALE GENOMIC DNA]</scope>
    <source>
        <strain evidence="4 5">FIN</strain>
    </source>
</reference>
<proteinExistence type="predicted"/>
<evidence type="ECO:0000313" key="5">
    <source>
        <dbReference type="Proteomes" id="UP000295134"/>
    </source>
</evidence>
<keyword evidence="1" id="KW-0175">Coiled coil</keyword>
<dbReference type="AlphaFoldDB" id="D2TWE3"/>